<proteinExistence type="predicted"/>
<feature type="transmembrane region" description="Helical" evidence="1">
    <location>
        <begin position="12"/>
        <end position="30"/>
    </location>
</feature>
<dbReference type="RefSeq" id="WP_091766258.1">
    <property type="nucleotide sequence ID" value="NZ_FNHG01000002.1"/>
</dbReference>
<evidence type="ECO:0000313" key="3">
    <source>
        <dbReference type="Proteomes" id="UP000199759"/>
    </source>
</evidence>
<reference evidence="2 3" key="1">
    <citation type="submission" date="2016-10" db="EMBL/GenBank/DDBJ databases">
        <authorList>
            <person name="de Groot N.N."/>
        </authorList>
    </citation>
    <scope>NUCLEOTIDE SEQUENCE [LARGE SCALE GENOMIC DNA]</scope>
    <source>
        <strain evidence="2 3">DSM 16077</strain>
    </source>
</reference>
<accession>A0A1G9MXL0</accession>
<organism evidence="2 3">
    <name type="scientific">Maricaulis salignorans</name>
    <dbReference type="NCBI Taxonomy" id="144026"/>
    <lineage>
        <taxon>Bacteria</taxon>
        <taxon>Pseudomonadati</taxon>
        <taxon>Pseudomonadota</taxon>
        <taxon>Alphaproteobacteria</taxon>
        <taxon>Maricaulales</taxon>
        <taxon>Maricaulaceae</taxon>
        <taxon>Maricaulis</taxon>
    </lineage>
</organism>
<dbReference type="EMBL" id="FNHG01000002">
    <property type="protein sequence ID" value="SDL78968.1"/>
    <property type="molecule type" value="Genomic_DNA"/>
</dbReference>
<keyword evidence="1" id="KW-0812">Transmembrane</keyword>
<keyword evidence="3" id="KW-1185">Reference proteome</keyword>
<keyword evidence="1" id="KW-0472">Membrane</keyword>
<gene>
    <name evidence="2" type="ORF">SAMN04488568_102144</name>
</gene>
<dbReference type="AlphaFoldDB" id="A0A1G9MXL0"/>
<protein>
    <submittedName>
        <fullName evidence="2">Uncharacterized protein</fullName>
    </submittedName>
</protein>
<feature type="transmembrane region" description="Helical" evidence="1">
    <location>
        <begin position="42"/>
        <end position="61"/>
    </location>
</feature>
<dbReference type="Proteomes" id="UP000199759">
    <property type="component" value="Unassembled WGS sequence"/>
</dbReference>
<evidence type="ECO:0000313" key="2">
    <source>
        <dbReference type="EMBL" id="SDL78968.1"/>
    </source>
</evidence>
<sequence length="71" mass="7514">MPKRLARLASMLRDGVAAWGVVVFALMFFRNSLGIAAHDLPMIIFGGFGIVVLVQTVRAFLPAAAVKADAG</sequence>
<name>A0A1G9MXL0_9PROT</name>
<evidence type="ECO:0000256" key="1">
    <source>
        <dbReference type="SAM" id="Phobius"/>
    </source>
</evidence>
<keyword evidence="1" id="KW-1133">Transmembrane helix</keyword>